<dbReference type="InterPro" id="IPR038404">
    <property type="entry name" value="TRAP_DctP_sf"/>
</dbReference>
<dbReference type="SUPFAM" id="SSF53850">
    <property type="entry name" value="Periplasmic binding protein-like II"/>
    <property type="match status" value="1"/>
</dbReference>
<dbReference type="GO" id="GO:0030288">
    <property type="term" value="C:outer membrane-bounded periplasmic space"/>
    <property type="evidence" value="ECO:0007669"/>
    <property type="project" value="InterPro"/>
</dbReference>
<dbReference type="Proteomes" id="UP000095597">
    <property type="component" value="Unassembled WGS sequence"/>
</dbReference>
<evidence type="ECO:0000256" key="1">
    <source>
        <dbReference type="ARBA" id="ARBA00009023"/>
    </source>
</evidence>
<dbReference type="Pfam" id="PF03480">
    <property type="entry name" value="DctP"/>
    <property type="match status" value="1"/>
</dbReference>
<dbReference type="AlphaFoldDB" id="A0A173U817"/>
<evidence type="ECO:0000256" key="3">
    <source>
        <dbReference type="ARBA" id="ARBA00022729"/>
    </source>
</evidence>
<accession>A0A173U817</accession>
<dbReference type="NCBIfam" id="NF037995">
    <property type="entry name" value="TRAP_S1"/>
    <property type="match status" value="1"/>
</dbReference>
<reference evidence="4 6" key="1">
    <citation type="submission" date="2015-09" db="EMBL/GenBank/DDBJ databases">
        <authorList>
            <consortium name="Pathogen Informatics"/>
        </authorList>
    </citation>
    <scope>NUCLEOTIDE SEQUENCE [LARGE SCALE GENOMIC DNA]</scope>
    <source>
        <strain evidence="4 6">2789STDY5834961</strain>
    </source>
</reference>
<dbReference type="InterPro" id="IPR004682">
    <property type="entry name" value="TRAP_DctP"/>
</dbReference>
<dbReference type="EMBL" id="CYXO01000011">
    <property type="protein sequence ID" value="CUN10889.1"/>
    <property type="molecule type" value="Genomic_DNA"/>
</dbReference>
<proteinExistence type="inferred from homology"/>
<reference evidence="5 7" key="2">
    <citation type="journal article" date="2019" name="Nat. Med.">
        <title>A library of human gut bacterial isolates paired with longitudinal multiomics data enables mechanistic microbiome research.</title>
        <authorList>
            <person name="Poyet M."/>
            <person name="Groussin M."/>
            <person name="Gibbons S.M."/>
            <person name="Avila-Pacheco J."/>
            <person name="Jiang X."/>
            <person name="Kearney S.M."/>
            <person name="Perrotta A.R."/>
            <person name="Berdy B."/>
            <person name="Zhao S."/>
            <person name="Lieberman T.D."/>
            <person name="Swanson P.K."/>
            <person name="Smith M."/>
            <person name="Roesemann S."/>
            <person name="Alexander J.E."/>
            <person name="Rich S.A."/>
            <person name="Livny J."/>
            <person name="Vlamakis H."/>
            <person name="Clish C."/>
            <person name="Bullock K."/>
            <person name="Deik A."/>
            <person name="Scott J."/>
            <person name="Pierce K.A."/>
            <person name="Xavier R.J."/>
            <person name="Alm E.J."/>
        </authorList>
    </citation>
    <scope>NUCLEOTIDE SEQUENCE [LARGE SCALE GENOMIC DNA]</scope>
    <source>
        <strain evidence="5 7">BIOML-A7</strain>
    </source>
</reference>
<evidence type="ECO:0000313" key="6">
    <source>
        <dbReference type="Proteomes" id="UP000095597"/>
    </source>
</evidence>
<dbReference type="Gene3D" id="3.40.190.170">
    <property type="entry name" value="Bacterial extracellular solute-binding protein, family 7"/>
    <property type="match status" value="1"/>
</dbReference>
<protein>
    <submittedName>
        <fullName evidence="5">DctP family TRAP transporter solute-binding subunit</fullName>
    </submittedName>
    <submittedName>
        <fullName evidence="4">TRAP-type mannitol/chloroaromatic compound transport system, periplasmic component</fullName>
    </submittedName>
</protein>
<dbReference type="OrthoDB" id="9815946at2"/>
<keyword evidence="3" id="KW-0732">Signal</keyword>
<dbReference type="RefSeq" id="WP_055214584.1">
    <property type="nucleotide sequence ID" value="NZ_CAXVIO010000005.1"/>
</dbReference>
<evidence type="ECO:0000313" key="4">
    <source>
        <dbReference type="EMBL" id="CUN10889.1"/>
    </source>
</evidence>
<dbReference type="PIRSF" id="PIRSF006470">
    <property type="entry name" value="DctB"/>
    <property type="match status" value="1"/>
</dbReference>
<dbReference type="PANTHER" id="PTHR33376:SF7">
    <property type="entry name" value="C4-DICARBOXYLATE-BINDING PROTEIN DCTB"/>
    <property type="match status" value="1"/>
</dbReference>
<comment type="similarity">
    <text evidence="1">Belongs to the bacterial solute-binding protein 7 family.</text>
</comment>
<keyword evidence="2" id="KW-0813">Transport</keyword>
<dbReference type="PANTHER" id="PTHR33376">
    <property type="match status" value="1"/>
</dbReference>
<dbReference type="InterPro" id="IPR018389">
    <property type="entry name" value="DctP_fam"/>
</dbReference>
<dbReference type="EMBL" id="WWSB01000003">
    <property type="protein sequence ID" value="MZK17361.1"/>
    <property type="molecule type" value="Genomic_DNA"/>
</dbReference>
<dbReference type="NCBIfam" id="TIGR00787">
    <property type="entry name" value="dctP"/>
    <property type="match status" value="1"/>
</dbReference>
<gene>
    <name evidence="4" type="ORF">ERS852573_01968</name>
    <name evidence="5" type="ORF">GT565_04375</name>
</gene>
<name>A0A173U817_9FIRM</name>
<sequence length="347" mass="38984">MSSKTKSVTAVLIVLALVAGVGMTKVGSKYKTQDKVNLIFANATSNSAKKAGEKFKELVEEYSDGDITVDLFPDNQLGDDKTVAEGVQNGDIDIGISSSGNLSTLYKDYYIYDTPYLFLNSQEVYDVGFDGKAAQEMLKGVSKVGLKHMAMWENGFRNCTNNDHAIETPADCKGQKIRTMENPIHLKAWKSIGANPTPMAFSELFTAMQQGTVDGEENPIGIIYSNRFYEVQKYISLTQHVYTPYVVFMNPDKYDSLTDEQQEIIDKAMKEASAYQLEVSAKDEEEGLKEMEKYGCEVNTLTDDQKKEFQKLIEDADVFSLAKSSMEHPEYFDEIQKELTQYREEGK</sequence>
<dbReference type="GO" id="GO:0055085">
    <property type="term" value="P:transmembrane transport"/>
    <property type="evidence" value="ECO:0007669"/>
    <property type="project" value="InterPro"/>
</dbReference>
<dbReference type="Proteomes" id="UP000446719">
    <property type="component" value="Unassembled WGS sequence"/>
</dbReference>
<evidence type="ECO:0000256" key="2">
    <source>
        <dbReference type="ARBA" id="ARBA00022448"/>
    </source>
</evidence>
<evidence type="ECO:0000313" key="5">
    <source>
        <dbReference type="EMBL" id="MZK17361.1"/>
    </source>
</evidence>
<evidence type="ECO:0000313" key="7">
    <source>
        <dbReference type="Proteomes" id="UP000446719"/>
    </source>
</evidence>
<organism evidence="4 6">
    <name type="scientific">Dorea longicatena</name>
    <dbReference type="NCBI Taxonomy" id="88431"/>
    <lineage>
        <taxon>Bacteria</taxon>
        <taxon>Bacillati</taxon>
        <taxon>Bacillota</taxon>
        <taxon>Clostridia</taxon>
        <taxon>Lachnospirales</taxon>
        <taxon>Lachnospiraceae</taxon>
        <taxon>Dorea</taxon>
    </lineage>
</organism>